<protein>
    <submittedName>
        <fullName evidence="5">Uncharacterized protein</fullName>
    </submittedName>
</protein>
<keyword evidence="3" id="KW-0949">S-adenosyl-L-methionine</keyword>
<evidence type="ECO:0000313" key="5">
    <source>
        <dbReference type="EMBL" id="CAF1524928.1"/>
    </source>
</evidence>
<organism evidence="5 7">
    <name type="scientific">Didymodactylos carnosus</name>
    <dbReference type="NCBI Taxonomy" id="1234261"/>
    <lineage>
        <taxon>Eukaryota</taxon>
        <taxon>Metazoa</taxon>
        <taxon>Spiralia</taxon>
        <taxon>Gnathifera</taxon>
        <taxon>Rotifera</taxon>
        <taxon>Eurotatoria</taxon>
        <taxon>Bdelloidea</taxon>
        <taxon>Philodinida</taxon>
        <taxon>Philodinidae</taxon>
        <taxon>Didymodactylos</taxon>
    </lineage>
</organism>
<dbReference type="EMBL" id="CAJOBA010058905">
    <property type="protein sequence ID" value="CAF4311747.1"/>
    <property type="molecule type" value="Genomic_DNA"/>
</dbReference>
<keyword evidence="4" id="KW-0472">Membrane</keyword>
<dbReference type="Pfam" id="PF00145">
    <property type="entry name" value="DNA_methylase"/>
    <property type="match status" value="1"/>
</dbReference>
<dbReference type="InterPro" id="IPR001525">
    <property type="entry name" value="C5_MeTfrase"/>
</dbReference>
<reference evidence="5" key="1">
    <citation type="submission" date="2021-02" db="EMBL/GenBank/DDBJ databases">
        <authorList>
            <person name="Nowell W R."/>
        </authorList>
    </citation>
    <scope>NUCLEOTIDE SEQUENCE</scope>
</reference>
<evidence type="ECO:0000256" key="2">
    <source>
        <dbReference type="ARBA" id="ARBA00022679"/>
    </source>
</evidence>
<sequence length="85" mass="10175">FITKDIWYQCKNDKQLEETMKSKLKQFVQLRYFTPKEIANLHCFPVDYKFPQQITVKQCYQLLGNSLNVFVVALLIRGFFDDSLF</sequence>
<dbReference type="GO" id="GO:0005634">
    <property type="term" value="C:nucleus"/>
    <property type="evidence" value="ECO:0007669"/>
    <property type="project" value="TreeGrafter"/>
</dbReference>
<dbReference type="SUPFAM" id="SSF53335">
    <property type="entry name" value="S-adenosyl-L-methionine-dependent methyltransferases"/>
    <property type="match status" value="1"/>
</dbReference>
<evidence type="ECO:0000256" key="1">
    <source>
        <dbReference type="ARBA" id="ARBA00022603"/>
    </source>
</evidence>
<keyword evidence="1" id="KW-0489">Methyltransferase</keyword>
<evidence type="ECO:0000256" key="4">
    <source>
        <dbReference type="SAM" id="Phobius"/>
    </source>
</evidence>
<evidence type="ECO:0000313" key="6">
    <source>
        <dbReference type="EMBL" id="CAF4311747.1"/>
    </source>
</evidence>
<dbReference type="InterPro" id="IPR050750">
    <property type="entry name" value="C5-MTase"/>
</dbReference>
<dbReference type="Gene3D" id="3.90.120.10">
    <property type="entry name" value="DNA Methylase, subunit A, domain 2"/>
    <property type="match status" value="1"/>
</dbReference>
<dbReference type="PANTHER" id="PTHR46098:SF1">
    <property type="entry name" value="TRNA (CYTOSINE(38)-C(5))-METHYLTRANSFERASE"/>
    <property type="match status" value="1"/>
</dbReference>
<keyword evidence="2" id="KW-0808">Transferase</keyword>
<gene>
    <name evidence="5" type="ORF">OVA965_LOCUS37964</name>
    <name evidence="6" type="ORF">TMI583_LOCUS39102</name>
</gene>
<dbReference type="Proteomes" id="UP000682733">
    <property type="component" value="Unassembled WGS sequence"/>
</dbReference>
<feature type="non-terminal residue" evidence="5">
    <location>
        <position position="1"/>
    </location>
</feature>
<keyword evidence="4" id="KW-1133">Transmembrane helix</keyword>
<dbReference type="InterPro" id="IPR029063">
    <property type="entry name" value="SAM-dependent_MTases_sf"/>
</dbReference>
<dbReference type="AlphaFoldDB" id="A0A8S2FP98"/>
<keyword evidence="4" id="KW-0812">Transmembrane</keyword>
<dbReference type="EMBL" id="CAJNOK010036729">
    <property type="protein sequence ID" value="CAF1524928.1"/>
    <property type="molecule type" value="Genomic_DNA"/>
</dbReference>
<dbReference type="PANTHER" id="PTHR46098">
    <property type="entry name" value="TRNA (CYTOSINE(38)-C(5))-METHYLTRANSFERASE"/>
    <property type="match status" value="1"/>
</dbReference>
<feature type="transmembrane region" description="Helical" evidence="4">
    <location>
        <begin position="62"/>
        <end position="80"/>
    </location>
</feature>
<dbReference type="Proteomes" id="UP000677228">
    <property type="component" value="Unassembled WGS sequence"/>
</dbReference>
<proteinExistence type="predicted"/>
<dbReference type="GO" id="GO:0032259">
    <property type="term" value="P:methylation"/>
    <property type="evidence" value="ECO:0007669"/>
    <property type="project" value="UniProtKB-KW"/>
</dbReference>
<accession>A0A8S2FP98</accession>
<name>A0A8S2FP98_9BILA</name>
<comment type="caution">
    <text evidence="5">The sequence shown here is derived from an EMBL/GenBank/DDBJ whole genome shotgun (WGS) entry which is preliminary data.</text>
</comment>
<evidence type="ECO:0000313" key="7">
    <source>
        <dbReference type="Proteomes" id="UP000677228"/>
    </source>
</evidence>
<evidence type="ECO:0000256" key="3">
    <source>
        <dbReference type="ARBA" id="ARBA00022691"/>
    </source>
</evidence>
<dbReference type="GO" id="GO:0008168">
    <property type="term" value="F:methyltransferase activity"/>
    <property type="evidence" value="ECO:0007669"/>
    <property type="project" value="UniProtKB-KW"/>
</dbReference>